<reference evidence="2 3" key="1">
    <citation type="submission" date="2008-11" db="EMBL/GenBank/DDBJ databases">
        <title>Draft genome sequence of Bacteroides pectinophilus (ATCC 43243).</title>
        <authorList>
            <person name="Sudarsanam P."/>
            <person name="Ley R."/>
            <person name="Guruge J."/>
            <person name="Turnbaugh P.J."/>
            <person name="Mahowald M."/>
            <person name="Liep D."/>
            <person name="Gordon J."/>
        </authorList>
    </citation>
    <scope>NUCLEOTIDE SEQUENCE [LARGE SCALE GENOMIC DNA]</scope>
    <source>
        <strain evidence="2 3">ATCC 43243</strain>
    </source>
</reference>
<keyword evidence="3" id="KW-1185">Reference proteome</keyword>
<dbReference type="SUPFAM" id="SSF47336">
    <property type="entry name" value="ACP-like"/>
    <property type="match status" value="1"/>
</dbReference>
<accession>B7ANH8</accession>
<gene>
    <name evidence="2" type="ORF">BACPEC_00232</name>
</gene>
<dbReference type="InterPro" id="IPR009081">
    <property type="entry name" value="PP-bd_ACP"/>
</dbReference>
<name>B7ANH8_9FIRM</name>
<dbReference type="Proteomes" id="UP000003136">
    <property type="component" value="Unassembled WGS sequence"/>
</dbReference>
<comment type="caution">
    <text evidence="2">The sequence shown here is derived from an EMBL/GenBank/DDBJ whole genome shotgun (WGS) entry which is preliminary data.</text>
</comment>
<protein>
    <recommendedName>
        <fullName evidence="1">Carrier domain-containing protein</fullName>
    </recommendedName>
</protein>
<reference evidence="2 3" key="2">
    <citation type="submission" date="2008-11" db="EMBL/GenBank/DDBJ databases">
        <authorList>
            <person name="Fulton L."/>
            <person name="Clifton S."/>
            <person name="Fulton B."/>
            <person name="Xu J."/>
            <person name="Minx P."/>
            <person name="Pepin K.H."/>
            <person name="Johnson M."/>
            <person name="Bhonagiri V."/>
            <person name="Nash W.E."/>
            <person name="Mardis E.R."/>
            <person name="Wilson R.K."/>
        </authorList>
    </citation>
    <scope>NUCLEOTIDE SEQUENCE [LARGE SCALE GENOMIC DNA]</scope>
    <source>
        <strain evidence="2 3">ATCC 43243</strain>
    </source>
</reference>
<dbReference type="EMBL" id="ABVQ01000032">
    <property type="protein sequence ID" value="EEC58713.1"/>
    <property type="molecule type" value="Genomic_DNA"/>
</dbReference>
<feature type="domain" description="Carrier" evidence="1">
    <location>
        <begin position="1"/>
        <end position="75"/>
    </location>
</feature>
<dbReference type="AlphaFoldDB" id="B7ANH8"/>
<dbReference type="PROSITE" id="PS50075">
    <property type="entry name" value="CARRIER"/>
    <property type="match status" value="1"/>
</dbReference>
<evidence type="ECO:0000259" key="1">
    <source>
        <dbReference type="PROSITE" id="PS50075"/>
    </source>
</evidence>
<dbReference type="HOGENOM" id="CLU_2566770_0_0_9"/>
<evidence type="ECO:0000313" key="3">
    <source>
        <dbReference type="Proteomes" id="UP000003136"/>
    </source>
</evidence>
<organism evidence="2 3">
    <name type="scientific">[Bacteroides] pectinophilus ATCC 43243</name>
    <dbReference type="NCBI Taxonomy" id="483218"/>
    <lineage>
        <taxon>Bacteria</taxon>
        <taxon>Bacillati</taxon>
        <taxon>Bacillota</taxon>
        <taxon>Clostridia</taxon>
        <taxon>Eubacteriales</taxon>
    </lineage>
</organism>
<dbReference type="Pfam" id="PF00550">
    <property type="entry name" value="PP-binding"/>
    <property type="match status" value="1"/>
</dbReference>
<sequence>MDTIIEKIKAIIKENYNIEIEEDEELREKGIDSLRTVKLIVIIEQQFNISFPVESMNGTDLKNVRTISKCIYDIIKKEERI</sequence>
<proteinExistence type="predicted"/>
<dbReference type="InterPro" id="IPR036736">
    <property type="entry name" value="ACP-like_sf"/>
</dbReference>
<evidence type="ECO:0000313" key="2">
    <source>
        <dbReference type="EMBL" id="EEC58713.1"/>
    </source>
</evidence>
<dbReference type="Gene3D" id="1.10.1200.10">
    <property type="entry name" value="ACP-like"/>
    <property type="match status" value="1"/>
</dbReference>
<dbReference type="STRING" id="483218.BACPEC_00232"/>